<organism evidence="1 2">
    <name type="scientific">Jannaschia faecimaris</name>
    <dbReference type="NCBI Taxonomy" id="1244108"/>
    <lineage>
        <taxon>Bacteria</taxon>
        <taxon>Pseudomonadati</taxon>
        <taxon>Pseudomonadota</taxon>
        <taxon>Alphaproteobacteria</taxon>
        <taxon>Rhodobacterales</taxon>
        <taxon>Roseobacteraceae</taxon>
        <taxon>Jannaschia</taxon>
    </lineage>
</organism>
<evidence type="ECO:0000313" key="1">
    <source>
        <dbReference type="EMBL" id="SDY48698.1"/>
    </source>
</evidence>
<sequence>MFCNSDLILKDLAPVRTAGIESRSGLSRRGMAIGRTRSGATRRKSRPSVVYEGLFHRSILHLQRRKLPTGEATTLIHAANALNMYSIIDALQIAQDNAKAFSMLSGRPDLRWCRSGGPLRCFEVKAPGNKPTADQLAFRDGIKAVGGLWASIDEIDAIEAQFRTRGYAL</sequence>
<dbReference type="Proteomes" id="UP000198914">
    <property type="component" value="Unassembled WGS sequence"/>
</dbReference>
<reference evidence="2" key="1">
    <citation type="submission" date="2016-10" db="EMBL/GenBank/DDBJ databases">
        <authorList>
            <person name="Varghese N."/>
            <person name="Submissions S."/>
        </authorList>
    </citation>
    <scope>NUCLEOTIDE SEQUENCE [LARGE SCALE GENOMIC DNA]</scope>
    <source>
        <strain evidence="2">DSM 100420</strain>
    </source>
</reference>
<dbReference type="AlphaFoldDB" id="A0A1H3KAS0"/>
<dbReference type="STRING" id="1244108.SAMN05444004_101557"/>
<gene>
    <name evidence="1" type="ORF">SAMN05444004_101557</name>
</gene>
<accession>A0A1H3KAS0</accession>
<dbReference type="Gene3D" id="3.40.1350.10">
    <property type="match status" value="1"/>
</dbReference>
<dbReference type="InterPro" id="IPR011856">
    <property type="entry name" value="tRNA_endonuc-like_dom_sf"/>
</dbReference>
<protein>
    <recommendedName>
        <fullName evidence="3">VRR-NUC domain-containing protein</fullName>
    </recommendedName>
</protein>
<dbReference type="GO" id="GO:0003676">
    <property type="term" value="F:nucleic acid binding"/>
    <property type="evidence" value="ECO:0007669"/>
    <property type="project" value="InterPro"/>
</dbReference>
<evidence type="ECO:0008006" key="3">
    <source>
        <dbReference type="Google" id="ProtNLM"/>
    </source>
</evidence>
<name>A0A1H3KAS0_9RHOB</name>
<dbReference type="EMBL" id="FNPX01000001">
    <property type="protein sequence ID" value="SDY48698.1"/>
    <property type="molecule type" value="Genomic_DNA"/>
</dbReference>
<keyword evidence="2" id="KW-1185">Reference proteome</keyword>
<evidence type="ECO:0000313" key="2">
    <source>
        <dbReference type="Proteomes" id="UP000198914"/>
    </source>
</evidence>
<proteinExistence type="predicted"/>